<accession>A0A8J3AH13</accession>
<organism evidence="1 2">
    <name type="scientific">Galliscardovia ingluviei</name>
    <dbReference type="NCBI Taxonomy" id="1769422"/>
    <lineage>
        <taxon>Bacteria</taxon>
        <taxon>Bacillati</taxon>
        <taxon>Actinomycetota</taxon>
        <taxon>Actinomycetes</taxon>
        <taxon>Bifidobacteriales</taxon>
        <taxon>Bifidobacteriaceae</taxon>
        <taxon>Galliscardovia</taxon>
    </lineage>
</organism>
<comment type="caution">
    <text evidence="1">The sequence shown here is derived from an EMBL/GenBank/DDBJ whole genome shotgun (WGS) entry which is preliminary data.</text>
</comment>
<sequence>MPYSIAALAKQVQKRQVAQPLHEEWVGIQAPNHATYLDEKSECAQEQN</sequence>
<evidence type="ECO:0000313" key="2">
    <source>
        <dbReference type="Proteomes" id="UP000619536"/>
    </source>
</evidence>
<dbReference type="EMBL" id="BMDH01000001">
    <property type="protein sequence ID" value="GGI13660.1"/>
    <property type="molecule type" value="Genomic_DNA"/>
</dbReference>
<dbReference type="Proteomes" id="UP000619536">
    <property type="component" value="Unassembled WGS sequence"/>
</dbReference>
<gene>
    <name evidence="1" type="ORF">GCM10007377_07070</name>
</gene>
<name>A0A8J3AH13_9BIFI</name>
<proteinExistence type="predicted"/>
<evidence type="ECO:0000313" key="1">
    <source>
        <dbReference type="EMBL" id="GGI13660.1"/>
    </source>
</evidence>
<protein>
    <submittedName>
        <fullName evidence="1">Uncharacterized protein</fullName>
    </submittedName>
</protein>
<reference evidence="1" key="1">
    <citation type="journal article" date="2014" name="Int. J. Syst. Evol. Microbiol.">
        <title>Complete genome sequence of Corynebacterium casei LMG S-19264T (=DSM 44701T), isolated from a smear-ripened cheese.</title>
        <authorList>
            <consortium name="US DOE Joint Genome Institute (JGI-PGF)"/>
            <person name="Walter F."/>
            <person name="Albersmeier A."/>
            <person name="Kalinowski J."/>
            <person name="Ruckert C."/>
        </authorList>
    </citation>
    <scope>NUCLEOTIDE SEQUENCE</scope>
    <source>
        <strain evidence="1">CCM 8606</strain>
    </source>
</reference>
<dbReference type="AlphaFoldDB" id="A0A8J3AH13"/>
<keyword evidence="2" id="KW-1185">Reference proteome</keyword>
<reference evidence="1" key="2">
    <citation type="submission" date="2020-09" db="EMBL/GenBank/DDBJ databases">
        <authorList>
            <person name="Sun Q."/>
            <person name="Sedlacek I."/>
        </authorList>
    </citation>
    <scope>NUCLEOTIDE SEQUENCE</scope>
    <source>
        <strain evidence="1">CCM 8606</strain>
    </source>
</reference>